<evidence type="ECO:0000313" key="2">
    <source>
        <dbReference type="EMBL" id="KAJ8876423.1"/>
    </source>
</evidence>
<accession>A0ABQ9GWK8</accession>
<gene>
    <name evidence="2" type="ORF">PR048_020868</name>
</gene>
<dbReference type="InterPro" id="IPR049012">
    <property type="entry name" value="Mutator_transp_dom"/>
</dbReference>
<feature type="domain" description="Mutator-like transposase" evidence="1">
    <location>
        <begin position="3"/>
        <end position="164"/>
    </location>
</feature>
<dbReference type="Pfam" id="PF20700">
    <property type="entry name" value="Mutator"/>
    <property type="match status" value="1"/>
</dbReference>
<organism evidence="2 3">
    <name type="scientific">Dryococelus australis</name>
    <dbReference type="NCBI Taxonomy" id="614101"/>
    <lineage>
        <taxon>Eukaryota</taxon>
        <taxon>Metazoa</taxon>
        <taxon>Ecdysozoa</taxon>
        <taxon>Arthropoda</taxon>
        <taxon>Hexapoda</taxon>
        <taxon>Insecta</taxon>
        <taxon>Pterygota</taxon>
        <taxon>Neoptera</taxon>
        <taxon>Polyneoptera</taxon>
        <taxon>Phasmatodea</taxon>
        <taxon>Verophasmatodea</taxon>
        <taxon>Anareolatae</taxon>
        <taxon>Phasmatidae</taxon>
        <taxon>Eurycanthinae</taxon>
        <taxon>Dryococelus</taxon>
    </lineage>
</organism>
<dbReference type="EMBL" id="JARBHB010000008">
    <property type="protein sequence ID" value="KAJ8876423.1"/>
    <property type="molecule type" value="Genomic_DNA"/>
</dbReference>
<dbReference type="Proteomes" id="UP001159363">
    <property type="component" value="Chromosome 7"/>
</dbReference>
<comment type="caution">
    <text evidence="2">The sequence shown here is derived from an EMBL/GenBank/DDBJ whole genome shotgun (WGS) entry which is preliminary data.</text>
</comment>
<reference evidence="2 3" key="1">
    <citation type="submission" date="2023-02" db="EMBL/GenBank/DDBJ databases">
        <title>LHISI_Scaffold_Assembly.</title>
        <authorList>
            <person name="Stuart O.P."/>
            <person name="Cleave R."/>
            <person name="Magrath M.J.L."/>
            <person name="Mikheyev A.S."/>
        </authorList>
    </citation>
    <scope>NUCLEOTIDE SEQUENCE [LARGE SCALE GENOMIC DNA]</scope>
    <source>
        <strain evidence="2">Daus_M_001</strain>
        <tissue evidence="2">Leg muscle</tissue>
    </source>
</reference>
<sequence length="393" mass="43966">MLAAAKERTELAFAAGNIDSDGVPLTAVIADAAWCKLSFKTNYNALSGVVRLFHACIIGVQAKVISISVRSSYCCICAHSKKKKKSTPSEPACFRNWNTSSPAMEADIKVEGFKSNGDSSVTRQLIKIQPYGSNLCISKVEYTKHILRNYIRRLRDIAVKSKNNGGPVPVSSRAILRLCTAVTKLLGTDHHRRMYLSIYLLKNLEKISTMDHIMFLVTTLRVCKEDTSAKAQKRGKLISYRNSKFLVLIHNVTINSAECFNSIKCKFVVVKRVNFALRSGYQTRSELSVISHNSSGRSLNMIHKKITRSSPGSSAVKMQIRRQNSVPKKQIGKNAIAEVIRPAKAVSLTPQEAFSKNRISFYTLKDGELYLKESHPYMYQVQGQIHIDKHSYT</sequence>
<protein>
    <recommendedName>
        <fullName evidence="1">Mutator-like transposase domain-containing protein</fullName>
    </recommendedName>
</protein>
<evidence type="ECO:0000259" key="1">
    <source>
        <dbReference type="Pfam" id="PF20700"/>
    </source>
</evidence>
<keyword evidence="3" id="KW-1185">Reference proteome</keyword>
<name>A0ABQ9GWK8_9NEOP</name>
<evidence type="ECO:0000313" key="3">
    <source>
        <dbReference type="Proteomes" id="UP001159363"/>
    </source>
</evidence>
<proteinExistence type="predicted"/>